<sequence>MRSALGLLFGWSSARDPRRVSRRLVSSSNIHFAIKGSWTGLGDHTHLKGSLTLPRLDVVARRLKTW</sequence>
<evidence type="ECO:0000313" key="1">
    <source>
        <dbReference type="EMBL" id="KFU78478.1"/>
    </source>
</evidence>
<keyword evidence="2" id="KW-1185">Reference proteome</keyword>
<evidence type="ECO:0000313" key="2">
    <source>
        <dbReference type="Proteomes" id="UP000256220"/>
    </source>
</evidence>
<comment type="caution">
    <text evidence="1">The sequence shown here is derived from an EMBL/GenBank/DDBJ whole genome shotgun (WGS) entry which is preliminary data.</text>
</comment>
<dbReference type="Proteomes" id="UP000256220">
    <property type="component" value="Unassembled WGS sequence"/>
</dbReference>
<proteinExistence type="predicted"/>
<name>A0A2P2FP30_AMYLU</name>
<protein>
    <submittedName>
        <fullName evidence="1">Uncharacterized protein</fullName>
    </submittedName>
</protein>
<gene>
    <name evidence="1" type="ORF">BB31_25235</name>
</gene>
<dbReference type="AlphaFoldDB" id="A0A2P2FP30"/>
<organism evidence="1 2">
    <name type="scientific">Amycolatopsis lurida NRRL 2430</name>
    <dbReference type="NCBI Taxonomy" id="1460371"/>
    <lineage>
        <taxon>Bacteria</taxon>
        <taxon>Bacillati</taxon>
        <taxon>Actinomycetota</taxon>
        <taxon>Actinomycetes</taxon>
        <taxon>Pseudonocardiales</taxon>
        <taxon>Pseudonocardiaceae</taxon>
        <taxon>Amycolatopsis</taxon>
    </lineage>
</organism>
<reference evidence="1 2" key="1">
    <citation type="journal article" date="2014" name="Genome Announc.">
        <title>Draft Genome Sequence of Amycolatopsis lurida NRRL 2430, Producer of the Glycopeptide Family Antibiotic Ristocetin.</title>
        <authorList>
            <person name="Kwun M.J."/>
            <person name="Hong H.J."/>
        </authorList>
    </citation>
    <scope>NUCLEOTIDE SEQUENCE [LARGE SCALE GENOMIC DNA]</scope>
    <source>
        <strain evidence="1 2">NRRL 2430</strain>
    </source>
</reference>
<dbReference type="EMBL" id="JFBM01000024">
    <property type="protein sequence ID" value="KFU78478.1"/>
    <property type="molecule type" value="Genomic_DNA"/>
</dbReference>
<accession>A0A2P2FP30</accession>